<dbReference type="Proteomes" id="UP000588491">
    <property type="component" value="Unassembled WGS sequence"/>
</dbReference>
<organism evidence="2 3">
    <name type="scientific">Niallia alba</name>
    <dbReference type="NCBI Taxonomy" id="2729105"/>
    <lineage>
        <taxon>Bacteria</taxon>
        <taxon>Bacillati</taxon>
        <taxon>Bacillota</taxon>
        <taxon>Bacilli</taxon>
        <taxon>Bacillales</taxon>
        <taxon>Bacillaceae</taxon>
        <taxon>Niallia</taxon>
    </lineage>
</organism>
<dbReference type="Pfam" id="PF18952">
    <property type="entry name" value="DUF5696"/>
    <property type="match status" value="1"/>
</dbReference>
<sequence length="756" mass="86884">MVKKRGIYVVSTLLLVAVVIGLIYWVNSKDVAYGIEVEKDHFEQITVNDEFISSKFQYEETTIPSSFKKVAENEQLELYLEEETIAIAVKQKSNGYVWYSYDLQENVGEKEDSQEIKNYIQSGISLITYDKFTPNRKTALDNNVEKSYEILENGFKSTIDFTTLKIKFDLFVTVQGGDLLVHVPRESIDEYNPNLWKAGNNDISLSEMIVYPFFGSVREKEDGYIVVPDGSGAIIRLDEKPKYKGAYSAPVFGKDTGYENIGKLSEKKLSVKQLEKVSLPVYGVVHEVDKTGVLVIAESGDSYATYNYESKDSTTPFYQSYFSYNYRTTYAQFQSRVNEEQHVLGFQKDPNSFDLVQRYVFVDDSQANYVGIAKKYRQFLEKKDGLSKSVSTSFEKIPMKIDFITNEMRLGTLGLETIPTTTYKQSEEITKDLIDKGMDNLSITYKSYLDKYNSYRFDVLGKLGGKRDFQSAIEFFKENKISFQYYLDYAQSYYEKTKFTASKMNRQDFSVYNTSKNLLNFMNNPKYYQSFAENDLKQFNKYDIQSVALDGMGGNIFTHYDKGKIGSSTEGLEYSKQLLTYLQENNVQTSVYAPDAYLYKYIDKYYDAPIYSSELMVTDSTIPFVSLVLSGYKEMYSPYLNFSSNDRDEALKLIEFGIYPSYVLTGESTYYLKETASSNIYVSQMEHIGERMNESYDLINKALKETIGSEMINHMIIDKGIVKATYSNSVEIIINYNTIDYQLDGVEIKAKGFVIL</sequence>
<dbReference type="InterPro" id="IPR043751">
    <property type="entry name" value="DUF5696"/>
</dbReference>
<evidence type="ECO:0000256" key="1">
    <source>
        <dbReference type="SAM" id="Phobius"/>
    </source>
</evidence>
<dbReference type="EMBL" id="JABBPK010000001">
    <property type="protein sequence ID" value="NMO79082.1"/>
    <property type="molecule type" value="Genomic_DNA"/>
</dbReference>
<dbReference type="AlphaFoldDB" id="A0A7Y0PNG6"/>
<keyword evidence="1" id="KW-1133">Transmembrane helix</keyword>
<keyword evidence="1" id="KW-0472">Membrane</keyword>
<comment type="caution">
    <text evidence="2">The sequence shown here is derived from an EMBL/GenBank/DDBJ whole genome shotgun (WGS) entry which is preliminary data.</text>
</comment>
<name>A0A7Y0PNG6_9BACI</name>
<protein>
    <submittedName>
        <fullName evidence="2">Uncharacterized protein</fullName>
    </submittedName>
</protein>
<reference evidence="2 3" key="1">
    <citation type="submission" date="2020-04" db="EMBL/GenBank/DDBJ databases">
        <title>Bacillus sp. UniB3 isolated from commercial digestive syrup.</title>
        <authorList>
            <person name="Thorat V."/>
            <person name="Kirdat K."/>
            <person name="Tiwarekar B."/>
            <person name="Yadav A."/>
        </authorList>
    </citation>
    <scope>NUCLEOTIDE SEQUENCE [LARGE SCALE GENOMIC DNA]</scope>
    <source>
        <strain evidence="2 3">UniB3</strain>
    </source>
</reference>
<evidence type="ECO:0000313" key="2">
    <source>
        <dbReference type="EMBL" id="NMO79082.1"/>
    </source>
</evidence>
<proteinExistence type="predicted"/>
<dbReference type="RefSeq" id="WP_016203848.1">
    <property type="nucleotide sequence ID" value="NZ_JABBPK010000001.1"/>
</dbReference>
<keyword evidence="3" id="KW-1185">Reference proteome</keyword>
<keyword evidence="1" id="KW-0812">Transmembrane</keyword>
<feature type="transmembrane region" description="Helical" evidence="1">
    <location>
        <begin position="7"/>
        <end position="26"/>
    </location>
</feature>
<accession>A0A7Y0PNG6</accession>
<gene>
    <name evidence="2" type="ORF">HHU08_19180</name>
</gene>
<evidence type="ECO:0000313" key="3">
    <source>
        <dbReference type="Proteomes" id="UP000588491"/>
    </source>
</evidence>